<dbReference type="SUPFAM" id="SSF57903">
    <property type="entry name" value="FYVE/PHD zinc finger"/>
    <property type="match status" value="1"/>
</dbReference>
<evidence type="ECO:0000313" key="2">
    <source>
        <dbReference type="Proteomes" id="UP001160148"/>
    </source>
</evidence>
<evidence type="ECO:0000313" key="1">
    <source>
        <dbReference type="EMBL" id="CAI6350263.1"/>
    </source>
</evidence>
<accession>A0AAV0W392</accession>
<comment type="caution">
    <text evidence="1">The sequence shown here is derived from an EMBL/GenBank/DDBJ whole genome shotgun (WGS) entry which is preliminary data.</text>
</comment>
<dbReference type="Proteomes" id="UP001160148">
    <property type="component" value="Unassembled WGS sequence"/>
</dbReference>
<keyword evidence="2" id="KW-1185">Reference proteome</keyword>
<name>A0AAV0W392_9HEMI</name>
<protein>
    <submittedName>
        <fullName evidence="1">Uncharacterized protein</fullName>
    </submittedName>
</protein>
<dbReference type="InterPro" id="IPR011011">
    <property type="entry name" value="Znf_FYVE_PHD"/>
</dbReference>
<dbReference type="AlphaFoldDB" id="A0AAV0W392"/>
<dbReference type="EMBL" id="CARXXK010000001">
    <property type="protein sequence ID" value="CAI6350263.1"/>
    <property type="molecule type" value="Genomic_DNA"/>
</dbReference>
<organism evidence="1 2">
    <name type="scientific">Macrosiphum euphorbiae</name>
    <name type="common">potato aphid</name>
    <dbReference type="NCBI Taxonomy" id="13131"/>
    <lineage>
        <taxon>Eukaryota</taxon>
        <taxon>Metazoa</taxon>
        <taxon>Ecdysozoa</taxon>
        <taxon>Arthropoda</taxon>
        <taxon>Hexapoda</taxon>
        <taxon>Insecta</taxon>
        <taxon>Pterygota</taxon>
        <taxon>Neoptera</taxon>
        <taxon>Paraneoptera</taxon>
        <taxon>Hemiptera</taxon>
        <taxon>Sternorrhyncha</taxon>
        <taxon>Aphidomorpha</taxon>
        <taxon>Aphidoidea</taxon>
        <taxon>Aphididae</taxon>
        <taxon>Macrosiphini</taxon>
        <taxon>Macrosiphum</taxon>
    </lineage>
</organism>
<proteinExistence type="predicted"/>
<gene>
    <name evidence="1" type="ORF">MEUPH1_LOCUS6744</name>
</gene>
<sequence>MSDNTICNCCNSLFADLDVPIKCDGCALLFNPKCSGLSASELKCLGLKNRLLKFFCSDCEKGLKELPELKSLLNKLLVEVENLKSNLGNNSNLSNEFIINEINEHNKRAKNVIFYNIQESNSNQTGERLSYDNKQVNRTIASILVDTDNLPTPLKVIRLGRYQPGKLRPIKAIFESDSIVFDIIRNKNKLTHSNPPSTIYIFTDRTPYQRDYMKSLKEELMTRTKNGEAGLTIKFIKGTPKIVIVNTASNTLNNSQNFR</sequence>
<reference evidence="1 2" key="1">
    <citation type="submission" date="2023-01" db="EMBL/GenBank/DDBJ databases">
        <authorList>
            <person name="Whitehead M."/>
        </authorList>
    </citation>
    <scope>NUCLEOTIDE SEQUENCE [LARGE SCALE GENOMIC DNA]</scope>
</reference>